<keyword evidence="1" id="KW-1003">Cell membrane</keyword>
<protein>
    <submittedName>
        <fullName evidence="10">Glycosyltransferase family 2 protein</fullName>
    </submittedName>
</protein>
<feature type="transmembrane region" description="Helical" evidence="8">
    <location>
        <begin position="274"/>
        <end position="298"/>
    </location>
</feature>
<feature type="transmembrane region" description="Helical" evidence="8">
    <location>
        <begin position="235"/>
        <end position="254"/>
    </location>
</feature>
<evidence type="ECO:0000256" key="6">
    <source>
        <dbReference type="ARBA" id="ARBA00022989"/>
    </source>
</evidence>
<dbReference type="EMBL" id="VDCS01000005">
    <property type="protein sequence ID" value="TNJ45231.1"/>
    <property type="molecule type" value="Genomic_DNA"/>
</dbReference>
<name>A0A5C4SNB5_9FLAO</name>
<dbReference type="Gene3D" id="3.90.550.10">
    <property type="entry name" value="Spore Coat Polysaccharide Biosynthesis Protein SpsA, Chain A"/>
    <property type="match status" value="1"/>
</dbReference>
<evidence type="ECO:0000256" key="1">
    <source>
        <dbReference type="ARBA" id="ARBA00022475"/>
    </source>
</evidence>
<evidence type="ECO:0000256" key="8">
    <source>
        <dbReference type="SAM" id="Phobius"/>
    </source>
</evidence>
<dbReference type="GO" id="GO:0005886">
    <property type="term" value="C:plasma membrane"/>
    <property type="evidence" value="ECO:0007669"/>
    <property type="project" value="TreeGrafter"/>
</dbReference>
<evidence type="ECO:0000256" key="5">
    <source>
        <dbReference type="ARBA" id="ARBA00022985"/>
    </source>
</evidence>
<dbReference type="Proteomes" id="UP000308713">
    <property type="component" value="Unassembled WGS sequence"/>
</dbReference>
<keyword evidence="2" id="KW-0328">Glycosyltransferase</keyword>
<organism evidence="10 11">
    <name type="scientific">Allotamlana fucoidanivorans</name>
    <dbReference type="NCBI Taxonomy" id="2583814"/>
    <lineage>
        <taxon>Bacteria</taxon>
        <taxon>Pseudomonadati</taxon>
        <taxon>Bacteroidota</taxon>
        <taxon>Flavobacteriia</taxon>
        <taxon>Flavobacteriales</taxon>
        <taxon>Flavobacteriaceae</taxon>
        <taxon>Allotamlana</taxon>
    </lineage>
</organism>
<evidence type="ECO:0000256" key="7">
    <source>
        <dbReference type="ARBA" id="ARBA00023136"/>
    </source>
</evidence>
<dbReference type="OrthoDB" id="9807778at2"/>
<evidence type="ECO:0000313" key="11">
    <source>
        <dbReference type="Proteomes" id="UP000308713"/>
    </source>
</evidence>
<reference evidence="10 11" key="1">
    <citation type="submission" date="2019-05" db="EMBL/GenBank/DDBJ databases">
        <title>Tamlana fucoidanivorans sp. nov., isolated from the surface of algae collected from Fujian province in China.</title>
        <authorList>
            <person name="Li J."/>
        </authorList>
    </citation>
    <scope>NUCLEOTIDE SEQUENCE [LARGE SCALE GENOMIC DNA]</scope>
    <source>
        <strain evidence="10 11">CW2-9</strain>
    </source>
</reference>
<dbReference type="InterPro" id="IPR001173">
    <property type="entry name" value="Glyco_trans_2-like"/>
</dbReference>
<keyword evidence="7 8" id="KW-0472">Membrane</keyword>
<evidence type="ECO:0000313" key="10">
    <source>
        <dbReference type="EMBL" id="TNJ45231.1"/>
    </source>
</evidence>
<accession>A0A5C4SNB5</accession>
<dbReference type="CDD" id="cd04187">
    <property type="entry name" value="DPM1_like_bac"/>
    <property type="match status" value="1"/>
</dbReference>
<dbReference type="InterPro" id="IPR029044">
    <property type="entry name" value="Nucleotide-diphossugar_trans"/>
</dbReference>
<proteinExistence type="predicted"/>
<gene>
    <name evidence="10" type="ORF">FGF67_05845</name>
</gene>
<dbReference type="PANTHER" id="PTHR48090">
    <property type="entry name" value="UNDECAPRENYL-PHOSPHATE 4-DEOXY-4-FORMAMIDO-L-ARABINOSE TRANSFERASE-RELATED"/>
    <property type="match status" value="1"/>
</dbReference>
<evidence type="ECO:0000256" key="3">
    <source>
        <dbReference type="ARBA" id="ARBA00022679"/>
    </source>
</evidence>
<dbReference type="GO" id="GO:0099621">
    <property type="term" value="F:undecaprenyl-phosphate 4-deoxy-4-formamido-L-arabinose transferase activity"/>
    <property type="evidence" value="ECO:0007669"/>
    <property type="project" value="TreeGrafter"/>
</dbReference>
<keyword evidence="11" id="KW-1185">Reference proteome</keyword>
<keyword evidence="5" id="KW-0448">Lipopolysaccharide biosynthesis</keyword>
<dbReference type="RefSeq" id="WP_139695670.1">
    <property type="nucleotide sequence ID" value="NZ_CP074074.1"/>
</dbReference>
<keyword evidence="6 8" id="KW-1133">Transmembrane helix</keyword>
<sequence>MDLSVVIPLLNEQDSLTELHDWIVRVMKSNHFSYEILFIDDGSTDKSWDTITQLSAKDPNVKGIRFLKNFGKSQALHAGFDEAQGDVIITMDADLQDSPDEIPELYQMIKQEGFDLVSGWKKKRYDSVIAKNLPSKLFNWAARKTSGVKLHDFNCGLKAYNIDVVKNIDVNGEMHRYIPVLSKNAGFTNIGEKVVQHQARKYGETKFGIDRFIHGFLDLITIWFLSRFARRPMHLFGALGVIMFTIGFAFSAYLGIDKLYFNPFGRLITQRPQFYIALATMIIGTQFFVAGFLGELILRNRPDKQRYFIKQTLNLK</sequence>
<dbReference type="AlphaFoldDB" id="A0A5C4SNB5"/>
<keyword evidence="4 8" id="KW-0812">Transmembrane</keyword>
<comment type="caution">
    <text evidence="10">The sequence shown here is derived from an EMBL/GenBank/DDBJ whole genome shotgun (WGS) entry which is preliminary data.</text>
</comment>
<dbReference type="PANTHER" id="PTHR48090:SF3">
    <property type="entry name" value="UNDECAPRENYL-PHOSPHATE 4-DEOXY-4-FORMAMIDO-L-ARABINOSE TRANSFERASE"/>
    <property type="match status" value="1"/>
</dbReference>
<evidence type="ECO:0000259" key="9">
    <source>
        <dbReference type="Pfam" id="PF00535"/>
    </source>
</evidence>
<evidence type="ECO:0000256" key="4">
    <source>
        <dbReference type="ARBA" id="ARBA00022692"/>
    </source>
</evidence>
<dbReference type="SUPFAM" id="SSF53448">
    <property type="entry name" value="Nucleotide-diphospho-sugar transferases"/>
    <property type="match status" value="1"/>
</dbReference>
<evidence type="ECO:0000256" key="2">
    <source>
        <dbReference type="ARBA" id="ARBA00022676"/>
    </source>
</evidence>
<dbReference type="InterPro" id="IPR050256">
    <property type="entry name" value="Glycosyltransferase_2"/>
</dbReference>
<dbReference type="Pfam" id="PF00535">
    <property type="entry name" value="Glycos_transf_2"/>
    <property type="match status" value="1"/>
</dbReference>
<dbReference type="GO" id="GO:0009103">
    <property type="term" value="P:lipopolysaccharide biosynthetic process"/>
    <property type="evidence" value="ECO:0007669"/>
    <property type="project" value="UniProtKB-KW"/>
</dbReference>
<keyword evidence="3 10" id="KW-0808">Transferase</keyword>
<feature type="domain" description="Glycosyltransferase 2-like" evidence="9">
    <location>
        <begin position="4"/>
        <end position="166"/>
    </location>
</feature>